<name>A0ABS7DPT6_9FIRM</name>
<sequence length="323" mass="35840">MSFSKRVLVLLPAETRHKALLQQSAPECRFLYSTYRDVTREQVQDAQIIIGNPPADYVKNSPNLEWLHCHSAGVDSFLKEDVLPKGTALTNSTGAYGLAVSEHLLGMLLEIIKRLHTYRDAQKLHLWQGQGKVKSIYQSTVLVIGLGDIGGEFARKVKALGAYVIGLRRTCAEKPDYVDEIHLAADLDSLLPRADIVAICLPATKETNRLFSRERLALLKEGAVLLNASRGTLIDTEALCDALESGHLFGAGLDVTDPEPLPKDHRLWEIPSAVVTPHISGLYHLPETLERVVRIAAENLRLYANGEPLNNYVDFTTGYRKKK</sequence>
<dbReference type="Proteomes" id="UP000719942">
    <property type="component" value="Unassembled WGS sequence"/>
</dbReference>
<dbReference type="Pfam" id="PF00389">
    <property type="entry name" value="2-Hacid_dh"/>
    <property type="match status" value="1"/>
</dbReference>
<dbReference type="InterPro" id="IPR029753">
    <property type="entry name" value="D-isomer_DH_CS"/>
</dbReference>
<comment type="similarity">
    <text evidence="1 4">Belongs to the D-isomer specific 2-hydroxyacid dehydrogenase family.</text>
</comment>
<dbReference type="InterPro" id="IPR006140">
    <property type="entry name" value="D-isomer_DH_NAD-bd"/>
</dbReference>
<evidence type="ECO:0000256" key="1">
    <source>
        <dbReference type="ARBA" id="ARBA00005854"/>
    </source>
</evidence>
<dbReference type="PANTHER" id="PTHR43333:SF1">
    <property type="entry name" value="D-ISOMER SPECIFIC 2-HYDROXYACID DEHYDROGENASE NAD-BINDING DOMAIN-CONTAINING PROTEIN"/>
    <property type="match status" value="1"/>
</dbReference>
<keyword evidence="3" id="KW-0520">NAD</keyword>
<dbReference type="Gene3D" id="3.40.50.720">
    <property type="entry name" value="NAD(P)-binding Rossmann-like Domain"/>
    <property type="match status" value="2"/>
</dbReference>
<dbReference type="PROSITE" id="PS00671">
    <property type="entry name" value="D_2_HYDROXYACID_DH_3"/>
    <property type="match status" value="1"/>
</dbReference>
<evidence type="ECO:0000256" key="4">
    <source>
        <dbReference type="RuleBase" id="RU003719"/>
    </source>
</evidence>
<evidence type="ECO:0000259" key="6">
    <source>
        <dbReference type="Pfam" id="PF02826"/>
    </source>
</evidence>
<feature type="domain" description="D-isomer specific 2-hydroxyacid dehydrogenase catalytic" evidence="5">
    <location>
        <begin position="9"/>
        <end position="313"/>
    </location>
</feature>
<keyword evidence="2 4" id="KW-0560">Oxidoreductase</keyword>
<feature type="domain" description="D-isomer specific 2-hydroxyacid dehydrogenase NAD-binding" evidence="6">
    <location>
        <begin position="105"/>
        <end position="280"/>
    </location>
</feature>
<dbReference type="SUPFAM" id="SSF52283">
    <property type="entry name" value="Formate/glycerate dehydrogenase catalytic domain-like"/>
    <property type="match status" value="1"/>
</dbReference>
<dbReference type="EMBL" id="JAGFNZ010000004">
    <property type="protein sequence ID" value="MBW7573288.1"/>
    <property type="molecule type" value="Genomic_DNA"/>
</dbReference>
<accession>A0ABS7DPT6</accession>
<dbReference type="CDD" id="cd05300">
    <property type="entry name" value="2-Hacid_dh_1"/>
    <property type="match status" value="1"/>
</dbReference>
<evidence type="ECO:0000256" key="3">
    <source>
        <dbReference type="ARBA" id="ARBA00023027"/>
    </source>
</evidence>
<dbReference type="InterPro" id="IPR006139">
    <property type="entry name" value="D-isomer_2_OHA_DH_cat_dom"/>
</dbReference>
<protein>
    <submittedName>
        <fullName evidence="7">D-2-hydroxyacid dehydrogenase</fullName>
    </submittedName>
</protein>
<dbReference type="Pfam" id="PF02826">
    <property type="entry name" value="2-Hacid_dh_C"/>
    <property type="match status" value="1"/>
</dbReference>
<gene>
    <name evidence="7" type="ORF">J5W02_10755</name>
</gene>
<organism evidence="7 8">
    <name type="scientific">Caproiciproducens faecalis</name>
    <dbReference type="NCBI Taxonomy" id="2820301"/>
    <lineage>
        <taxon>Bacteria</taxon>
        <taxon>Bacillati</taxon>
        <taxon>Bacillota</taxon>
        <taxon>Clostridia</taxon>
        <taxon>Eubacteriales</taxon>
        <taxon>Acutalibacteraceae</taxon>
        <taxon>Caproiciproducens</taxon>
    </lineage>
</organism>
<keyword evidence="8" id="KW-1185">Reference proteome</keyword>
<evidence type="ECO:0000259" key="5">
    <source>
        <dbReference type="Pfam" id="PF00389"/>
    </source>
</evidence>
<evidence type="ECO:0000313" key="8">
    <source>
        <dbReference type="Proteomes" id="UP000719942"/>
    </source>
</evidence>
<dbReference type="PANTHER" id="PTHR43333">
    <property type="entry name" value="2-HACID_DH_C DOMAIN-CONTAINING PROTEIN"/>
    <property type="match status" value="1"/>
</dbReference>
<dbReference type="SUPFAM" id="SSF51735">
    <property type="entry name" value="NAD(P)-binding Rossmann-fold domains"/>
    <property type="match status" value="1"/>
</dbReference>
<dbReference type="InterPro" id="IPR036291">
    <property type="entry name" value="NAD(P)-bd_dom_sf"/>
</dbReference>
<evidence type="ECO:0000313" key="7">
    <source>
        <dbReference type="EMBL" id="MBW7573288.1"/>
    </source>
</evidence>
<reference evidence="7 8" key="1">
    <citation type="submission" date="2021-03" db="EMBL/GenBank/DDBJ databases">
        <title>Caproiciproducens sp. nov. isolated from feces of cow.</title>
        <authorList>
            <person name="Choi J.-Y."/>
        </authorList>
    </citation>
    <scope>NUCLEOTIDE SEQUENCE [LARGE SCALE GENOMIC DNA]</scope>
    <source>
        <strain evidence="7 8">AGMB10547</strain>
    </source>
</reference>
<proteinExistence type="inferred from homology"/>
<dbReference type="RefSeq" id="WP_219965697.1">
    <property type="nucleotide sequence ID" value="NZ_JAGFNZ010000004.1"/>
</dbReference>
<comment type="caution">
    <text evidence="7">The sequence shown here is derived from an EMBL/GenBank/DDBJ whole genome shotgun (WGS) entry which is preliminary data.</text>
</comment>
<evidence type="ECO:0000256" key="2">
    <source>
        <dbReference type="ARBA" id="ARBA00023002"/>
    </source>
</evidence>